<comment type="caution">
    <text evidence="4">The sequence shown here is derived from an EMBL/GenBank/DDBJ whole genome shotgun (WGS) entry which is preliminary data.</text>
</comment>
<sequence length="558" mass="63899">MKRSIQKAFIFGIAGLVLFLVTPELVFAQEKGEVKDQEFIIRKDRVLTLPVQPRRFERTPTLPAAKSNSSFNYDVKPYFLSLPPIVIKAEASQKNFPKTAEEQYRGFVRFGYGNYGSPLLEGRYNIWEDENYDFGAKFKHQSFAKGPVRGNQSSESFTDFGLDGTYFMDVFQVFGGIKYDRHEFNFYGFDPSNLNLADYFPSQNILNSFRLFGGIQDIDKMEGVNYAVKLDIRAFNDNFQAAENEVTVDANSSYWYNDNLQGSIDFDLSLTSPKDELYGDINRNYFKIKPNIGYQDETLKIFAGANIIFENDVTLNKKSDFHIFPVVGGEYRLSKEIGVYGSFEGDVLRKTYHDFVLENQFLGPSTQLLNTIQNFKTGAGIKGTVLEGLTYEAGFNIGKYRNMHFFANGASDSLRFNLLFDENTRVLNYTVKVGWEYEGWYKMTATADYYHYTLSTLGAAYQRPEWELKIHNRFTPAEKWLIYLNADLMGGIVGFNQQSDQTQILPAIMDIQLKADYQITERISAFAIGNNLLNRNNQRFLNYPVRGIQGIVGATIKF</sequence>
<keyword evidence="2" id="KW-0472">Membrane</keyword>
<dbReference type="InterPro" id="IPR036942">
    <property type="entry name" value="Beta-barrel_TonB_sf"/>
</dbReference>
<dbReference type="Gene3D" id="2.40.170.20">
    <property type="entry name" value="TonB-dependent receptor, beta-barrel domain"/>
    <property type="match status" value="1"/>
</dbReference>
<dbReference type="RefSeq" id="WP_258423462.1">
    <property type="nucleotide sequence ID" value="NZ_JANSUY010000007.1"/>
</dbReference>
<evidence type="ECO:0000256" key="1">
    <source>
        <dbReference type="ARBA" id="ARBA00004442"/>
    </source>
</evidence>
<proteinExistence type="predicted"/>
<evidence type="ECO:0000313" key="4">
    <source>
        <dbReference type="EMBL" id="MCR9015606.1"/>
    </source>
</evidence>
<dbReference type="GO" id="GO:0009279">
    <property type="term" value="C:cell outer membrane"/>
    <property type="evidence" value="ECO:0007669"/>
    <property type="project" value="UniProtKB-SubCell"/>
</dbReference>
<dbReference type="AlphaFoldDB" id="A0A9X2T176"/>
<dbReference type="SUPFAM" id="SSF56935">
    <property type="entry name" value="Porins"/>
    <property type="match status" value="1"/>
</dbReference>
<evidence type="ECO:0000256" key="2">
    <source>
        <dbReference type="ARBA" id="ARBA00023136"/>
    </source>
</evidence>
<keyword evidence="3" id="KW-0998">Cell outer membrane</keyword>
<protein>
    <submittedName>
        <fullName evidence="4">TonB-dependent receptor</fullName>
    </submittedName>
</protein>
<dbReference type="Proteomes" id="UP001142175">
    <property type="component" value="Unassembled WGS sequence"/>
</dbReference>
<evidence type="ECO:0000313" key="5">
    <source>
        <dbReference type="Proteomes" id="UP001142175"/>
    </source>
</evidence>
<comment type="subcellular location">
    <subcellularLocation>
        <location evidence="1">Cell outer membrane</location>
    </subcellularLocation>
</comment>
<keyword evidence="5" id="KW-1185">Reference proteome</keyword>
<reference evidence="4" key="1">
    <citation type="submission" date="2022-08" db="EMBL/GenBank/DDBJ databases">
        <authorList>
            <person name="Zhang D."/>
        </authorList>
    </citation>
    <scope>NUCLEOTIDE SEQUENCE</scope>
    <source>
        <strain evidence="4">XJ19-11</strain>
    </source>
</reference>
<name>A0A9X2T176_9BACT</name>
<accession>A0A9X2T176</accession>
<evidence type="ECO:0000256" key="3">
    <source>
        <dbReference type="ARBA" id="ARBA00023237"/>
    </source>
</evidence>
<keyword evidence="4" id="KW-0675">Receptor</keyword>
<dbReference type="EMBL" id="JANSUY010000007">
    <property type="protein sequence ID" value="MCR9015606.1"/>
    <property type="molecule type" value="Genomic_DNA"/>
</dbReference>
<gene>
    <name evidence="4" type="ORF">NU887_11205</name>
</gene>
<organism evidence="4 5">
    <name type="scientific">Aquiflexum gelatinilyticum</name>
    <dbReference type="NCBI Taxonomy" id="2961943"/>
    <lineage>
        <taxon>Bacteria</taxon>
        <taxon>Pseudomonadati</taxon>
        <taxon>Bacteroidota</taxon>
        <taxon>Cytophagia</taxon>
        <taxon>Cytophagales</taxon>
        <taxon>Cyclobacteriaceae</taxon>
        <taxon>Aquiflexum</taxon>
    </lineage>
</organism>